<dbReference type="InterPro" id="IPR013144">
    <property type="entry name" value="CRA_dom"/>
</dbReference>
<dbReference type="InterPro" id="IPR006594">
    <property type="entry name" value="LisH"/>
</dbReference>
<dbReference type="SUPFAM" id="SSF49899">
    <property type="entry name" value="Concanavalin A-like lectins/glucanases"/>
    <property type="match status" value="1"/>
</dbReference>
<dbReference type="Pfam" id="PF10607">
    <property type="entry name" value="CTLH"/>
    <property type="match status" value="1"/>
</dbReference>
<dbReference type="Gene3D" id="2.60.120.920">
    <property type="match status" value="1"/>
</dbReference>
<dbReference type="AlphaFoldDB" id="A0A1I8H0S3"/>
<dbReference type="InterPro" id="IPR050618">
    <property type="entry name" value="Ubq-SigPath_Reg"/>
</dbReference>
<dbReference type="Proteomes" id="UP000095280">
    <property type="component" value="Unplaced"/>
</dbReference>
<sequence length="466" mass="50741">MDPNNQNYLASLYPLVEEKSTSLPKRWHQSSKNKNLSLSNRNLTVQYQGNAKSKDAGTVRADAPIPPMCGAYYFEIRVTDKGKDGYIGIGLNRGAAFKSDRHPGWEKDSYGYHGDDGNAFMSNTMGVEFGPKFGTGDIVGCGINFAERCIFFTLNGLFLGSGPFTDIAPSANFYPVVGLQSQGETVEANFGSEKFAFDFPAYLTETRDRVRAQVARHPVSNKHGEWVRTVDSLVCGLLVHHGYSGAAEALAKSARIDLIEPAEDIRSRQGLLSLLLKGDLDEALRRTEELHPGLLAANPNLHFQLKCRQFIELVSRTDVSSAIPQLAVAAAASVSGDVEMREEGSSAVSKSDVEKTTDIDRIFQLGRELHTLRVNHGLDQAPFADAISLLAYEQPAQSPMSHLLDSEQREPLARALNSAILESRCQPSRPALEVALSQAARCLSALSKHSADGSVAFVAEGTAWLK</sequence>
<dbReference type="PROSITE" id="PS50188">
    <property type="entry name" value="B302_SPRY"/>
    <property type="match status" value="1"/>
</dbReference>
<dbReference type="InterPro" id="IPR006595">
    <property type="entry name" value="CTLH_C"/>
</dbReference>
<dbReference type="InterPro" id="IPR003877">
    <property type="entry name" value="SPRY_dom"/>
</dbReference>
<comment type="similarity">
    <text evidence="1">Belongs to the RANBP9/10 family.</text>
</comment>
<dbReference type="InterPro" id="IPR024964">
    <property type="entry name" value="CTLH/CRA"/>
</dbReference>
<evidence type="ECO:0000313" key="2">
    <source>
        <dbReference type="Proteomes" id="UP000095280"/>
    </source>
</evidence>
<protein>
    <submittedName>
        <fullName evidence="3">Ran-binding protein 10</fullName>
    </submittedName>
</protein>
<dbReference type="SMART" id="SM00757">
    <property type="entry name" value="CRA"/>
    <property type="match status" value="1"/>
</dbReference>
<name>A0A1I8H0S3_9PLAT</name>
<dbReference type="InterPro" id="IPR001870">
    <property type="entry name" value="B30.2/SPRY"/>
</dbReference>
<dbReference type="PANTHER" id="PTHR12864">
    <property type="entry name" value="RAN BINDING PROTEIN 9-RELATED"/>
    <property type="match status" value="1"/>
</dbReference>
<reference evidence="3" key="1">
    <citation type="submission" date="2016-11" db="UniProtKB">
        <authorList>
            <consortium name="WormBaseParasite"/>
        </authorList>
    </citation>
    <scope>IDENTIFICATION</scope>
</reference>
<dbReference type="SMART" id="SM00449">
    <property type="entry name" value="SPRY"/>
    <property type="match status" value="1"/>
</dbReference>
<proteinExistence type="inferred from homology"/>
<dbReference type="STRING" id="282301.A0A1I8H0S3"/>
<dbReference type="InterPro" id="IPR043136">
    <property type="entry name" value="B30.2/SPRY_sf"/>
</dbReference>
<dbReference type="WBParaSite" id="maker-uti_cns_0003767-snap-gene-0.11-mRNA-1">
    <property type="protein sequence ID" value="maker-uti_cns_0003767-snap-gene-0.11-mRNA-1"/>
    <property type="gene ID" value="maker-uti_cns_0003767-snap-gene-0.11"/>
</dbReference>
<organism evidence="2 3">
    <name type="scientific">Macrostomum lignano</name>
    <dbReference type="NCBI Taxonomy" id="282301"/>
    <lineage>
        <taxon>Eukaryota</taxon>
        <taxon>Metazoa</taxon>
        <taxon>Spiralia</taxon>
        <taxon>Lophotrochozoa</taxon>
        <taxon>Platyhelminthes</taxon>
        <taxon>Rhabditophora</taxon>
        <taxon>Macrostomorpha</taxon>
        <taxon>Macrostomida</taxon>
        <taxon>Macrostomidae</taxon>
        <taxon>Macrostomum</taxon>
    </lineage>
</organism>
<evidence type="ECO:0000313" key="3">
    <source>
        <dbReference type="WBParaSite" id="maker-uti_cns_0003767-snap-gene-0.11-mRNA-1"/>
    </source>
</evidence>
<dbReference type="PROSITE" id="PS50897">
    <property type="entry name" value="CTLH"/>
    <property type="match status" value="1"/>
</dbReference>
<accession>A0A1I8H0S3</accession>
<keyword evidence="2" id="KW-1185">Reference proteome</keyword>
<dbReference type="InterPro" id="IPR013320">
    <property type="entry name" value="ConA-like_dom_sf"/>
</dbReference>
<dbReference type="SMART" id="SM00668">
    <property type="entry name" value="CTLH"/>
    <property type="match status" value="1"/>
</dbReference>
<dbReference type="OrthoDB" id="25503at2759"/>
<dbReference type="PROSITE" id="PS50896">
    <property type="entry name" value="LISH"/>
    <property type="match status" value="1"/>
</dbReference>
<dbReference type="Pfam" id="PF00622">
    <property type="entry name" value="SPRY"/>
    <property type="match status" value="1"/>
</dbReference>
<evidence type="ECO:0000256" key="1">
    <source>
        <dbReference type="ARBA" id="ARBA00006535"/>
    </source>
</evidence>